<dbReference type="KEGG" id="xyk:GT347_00015"/>
<evidence type="ECO:0000259" key="2">
    <source>
        <dbReference type="PROSITE" id="PS50181"/>
    </source>
</evidence>
<gene>
    <name evidence="3" type="ORF">GT347_00015</name>
</gene>
<dbReference type="EMBL" id="CP047650">
    <property type="protein sequence ID" value="QHI96523.1"/>
    <property type="molecule type" value="Genomic_DNA"/>
</dbReference>
<dbReference type="AlphaFoldDB" id="A0A857IZS1"/>
<accession>A0A857IZS1</accession>
<dbReference type="PROSITE" id="PS50181">
    <property type="entry name" value="FBOX"/>
    <property type="match status" value="1"/>
</dbReference>
<name>A0A857IZS1_9BURK</name>
<evidence type="ECO:0000313" key="3">
    <source>
        <dbReference type="EMBL" id="QHI96523.1"/>
    </source>
</evidence>
<evidence type="ECO:0000256" key="1">
    <source>
        <dbReference type="SAM" id="MobiDB-lite"/>
    </source>
</evidence>
<dbReference type="RefSeq" id="WP_160550041.1">
    <property type="nucleotide sequence ID" value="NZ_CP047650.1"/>
</dbReference>
<sequence>MFAHRITAVPPEVPTLAAPEPNRLEHRPDKFHADSLHGGLQHLPNELFLEIFDYARPDELRSWAGTTPRLDALVQRHVQDRLFRVETVLAHLLRPSGMLRTQVLRDLLDLVEMLAALPDSGAQALYVAERLVAELVAAPEPAIDSGARRAMALQLFEWATRMPACPAMVPVLLHVATRLASDLPGNMLLLAFPAVMERLAWSIETVPGAAASADQPQEYPEIIWGMESYIYCMLKSKPRRVDVWPVHQIMAYSLYWRFNDPDRPRVPAVRQGPYLKSLHLHSLEIVHRGWLQQAGRDMVRQIATWPMDEWLALGGAWELHPASLAAHSAAYEGSACVLSACLELVSSRFEPLPPY</sequence>
<keyword evidence="4" id="KW-1185">Reference proteome</keyword>
<feature type="domain" description="F-box" evidence="2">
    <location>
        <begin position="37"/>
        <end position="86"/>
    </location>
</feature>
<protein>
    <recommendedName>
        <fullName evidence="2">F-box domain-containing protein</fullName>
    </recommendedName>
</protein>
<reference evidence="3 4" key="1">
    <citation type="submission" date="2020-01" db="EMBL/GenBank/DDBJ databases">
        <title>Genome sequencing of strain KACC 21265.</title>
        <authorList>
            <person name="Heo J."/>
            <person name="Kim S.-J."/>
            <person name="Kim J.-S."/>
            <person name="Hong S.-B."/>
            <person name="Kwon S.-W."/>
        </authorList>
    </citation>
    <scope>NUCLEOTIDE SEQUENCE [LARGE SCALE GENOMIC DNA]</scope>
    <source>
        <strain evidence="3 4">KACC 21265</strain>
    </source>
</reference>
<evidence type="ECO:0000313" key="4">
    <source>
        <dbReference type="Proteomes" id="UP000464787"/>
    </source>
</evidence>
<dbReference type="InterPro" id="IPR001810">
    <property type="entry name" value="F-box_dom"/>
</dbReference>
<dbReference type="Proteomes" id="UP000464787">
    <property type="component" value="Chromosome"/>
</dbReference>
<proteinExistence type="predicted"/>
<feature type="region of interest" description="Disordered" evidence="1">
    <location>
        <begin position="1"/>
        <end position="21"/>
    </location>
</feature>
<organism evidence="3 4">
    <name type="scientific">Xylophilus rhododendri</name>
    <dbReference type="NCBI Taxonomy" id="2697032"/>
    <lineage>
        <taxon>Bacteria</taxon>
        <taxon>Pseudomonadati</taxon>
        <taxon>Pseudomonadota</taxon>
        <taxon>Betaproteobacteria</taxon>
        <taxon>Burkholderiales</taxon>
        <taxon>Xylophilus</taxon>
    </lineage>
</organism>